<reference evidence="2" key="1">
    <citation type="journal article" date="2022" name="bioRxiv">
        <title>Sequencing and chromosome-scale assembly of the giantPleurodeles waltlgenome.</title>
        <authorList>
            <person name="Brown T."/>
            <person name="Elewa A."/>
            <person name="Iarovenko S."/>
            <person name="Subramanian E."/>
            <person name="Araus A.J."/>
            <person name="Petzold A."/>
            <person name="Susuki M."/>
            <person name="Suzuki K.-i.T."/>
            <person name="Hayashi T."/>
            <person name="Toyoda A."/>
            <person name="Oliveira C."/>
            <person name="Osipova E."/>
            <person name="Leigh N.D."/>
            <person name="Simon A."/>
            <person name="Yun M.H."/>
        </authorList>
    </citation>
    <scope>NUCLEOTIDE SEQUENCE</scope>
    <source>
        <strain evidence="2">20211129_DDA</strain>
        <tissue evidence="2">Liver</tissue>
    </source>
</reference>
<feature type="region of interest" description="Disordered" evidence="1">
    <location>
        <begin position="1"/>
        <end position="25"/>
    </location>
</feature>
<sequence>MQRKPRNCTTDQFLSPEATDTSNQNAGLRLRVSVQSLLSEAVSEELVEPDGGCGIRHLRCLEDWDHCALVWQA</sequence>
<name>A0AAV7RY78_PLEWA</name>
<dbReference type="AlphaFoldDB" id="A0AAV7RY78"/>
<dbReference type="Proteomes" id="UP001066276">
    <property type="component" value="Chromosome 5"/>
</dbReference>
<keyword evidence="3" id="KW-1185">Reference proteome</keyword>
<evidence type="ECO:0000313" key="2">
    <source>
        <dbReference type="EMBL" id="KAJ1156945.1"/>
    </source>
</evidence>
<feature type="compositionally biased region" description="Polar residues" evidence="1">
    <location>
        <begin position="7"/>
        <end position="25"/>
    </location>
</feature>
<dbReference type="EMBL" id="JANPWB010000009">
    <property type="protein sequence ID" value="KAJ1156945.1"/>
    <property type="molecule type" value="Genomic_DNA"/>
</dbReference>
<accession>A0AAV7RY78</accession>
<protein>
    <submittedName>
        <fullName evidence="2">Uncharacterized protein</fullName>
    </submittedName>
</protein>
<evidence type="ECO:0000313" key="3">
    <source>
        <dbReference type="Proteomes" id="UP001066276"/>
    </source>
</evidence>
<comment type="caution">
    <text evidence="2">The sequence shown here is derived from an EMBL/GenBank/DDBJ whole genome shotgun (WGS) entry which is preliminary data.</text>
</comment>
<organism evidence="2 3">
    <name type="scientific">Pleurodeles waltl</name>
    <name type="common">Iberian ribbed newt</name>
    <dbReference type="NCBI Taxonomy" id="8319"/>
    <lineage>
        <taxon>Eukaryota</taxon>
        <taxon>Metazoa</taxon>
        <taxon>Chordata</taxon>
        <taxon>Craniata</taxon>
        <taxon>Vertebrata</taxon>
        <taxon>Euteleostomi</taxon>
        <taxon>Amphibia</taxon>
        <taxon>Batrachia</taxon>
        <taxon>Caudata</taxon>
        <taxon>Salamandroidea</taxon>
        <taxon>Salamandridae</taxon>
        <taxon>Pleurodelinae</taxon>
        <taxon>Pleurodeles</taxon>
    </lineage>
</organism>
<evidence type="ECO:0000256" key="1">
    <source>
        <dbReference type="SAM" id="MobiDB-lite"/>
    </source>
</evidence>
<proteinExistence type="predicted"/>
<gene>
    <name evidence="2" type="ORF">NDU88_009661</name>
</gene>